<sequence length="413" mass="47078">MFRILFLVTYLSTVCLGDVTSGSVPNPPRPTQPRLSYMEEDQLRKMLFQNTEAPYNKATTPRLQEGPVEVRFGVQILKAEITFVDPRLTWQPEDYGNIEMIGVDSGEVWLPDIALYQETRYLGGDYMTIGKGDAQVLVFANGTVLYVPTHTIITPCQLDYSQWPMDNQVCKFRFGSWIHDNTDITLELFTLPESDIMKKLTVESQSWKLAETHMKKRTYNFPGIPNGYDAIEATVRLQRRSEKYCATFFAPLFAAIAISVLALLEKNGKPMKNMMFIFNIFFVVGLILFQYQTETISGKPRVFCFGYGLVLIQLAMIVGNHLLRCDLLRFVGHGAAGLAARVRGKRSQKPEHEPLADASIDEPPARKRCFMQMFLKGVMLGVHLAFLIGLYYTFWPMRVMEIDIEDFDDSLHA</sequence>
<dbReference type="EMBL" id="OB660298">
    <property type="protein sequence ID" value="CAD7224047.1"/>
    <property type="molecule type" value="Genomic_DNA"/>
</dbReference>
<dbReference type="AlphaFoldDB" id="A0A7R8W3G3"/>
<accession>A0A7R8W3G3</accession>
<dbReference type="SUPFAM" id="SSF63712">
    <property type="entry name" value="Nicotinic receptor ligand binding domain-like"/>
    <property type="match status" value="1"/>
</dbReference>
<dbReference type="GO" id="GO:0005230">
    <property type="term" value="F:extracellular ligand-gated monoatomic ion channel activity"/>
    <property type="evidence" value="ECO:0007669"/>
    <property type="project" value="InterPro"/>
</dbReference>
<dbReference type="GO" id="GO:0016020">
    <property type="term" value="C:membrane"/>
    <property type="evidence" value="ECO:0007669"/>
    <property type="project" value="InterPro"/>
</dbReference>
<organism evidence="1">
    <name type="scientific">Cyprideis torosa</name>
    <dbReference type="NCBI Taxonomy" id="163714"/>
    <lineage>
        <taxon>Eukaryota</taxon>
        <taxon>Metazoa</taxon>
        <taxon>Ecdysozoa</taxon>
        <taxon>Arthropoda</taxon>
        <taxon>Crustacea</taxon>
        <taxon>Oligostraca</taxon>
        <taxon>Ostracoda</taxon>
        <taxon>Podocopa</taxon>
        <taxon>Podocopida</taxon>
        <taxon>Cytherocopina</taxon>
        <taxon>Cytheroidea</taxon>
        <taxon>Cytherideidae</taxon>
        <taxon>Cyprideis</taxon>
    </lineage>
</organism>
<reference evidence="1" key="1">
    <citation type="submission" date="2020-11" db="EMBL/GenBank/DDBJ databases">
        <authorList>
            <person name="Tran Van P."/>
        </authorList>
    </citation>
    <scope>NUCLEOTIDE SEQUENCE</scope>
</reference>
<dbReference type="GO" id="GO:0004888">
    <property type="term" value="F:transmembrane signaling receptor activity"/>
    <property type="evidence" value="ECO:0007669"/>
    <property type="project" value="InterPro"/>
</dbReference>
<dbReference type="InterPro" id="IPR006202">
    <property type="entry name" value="Neur_chan_lig-bd"/>
</dbReference>
<proteinExistence type="predicted"/>
<dbReference type="Gene3D" id="2.70.170.10">
    <property type="entry name" value="Neurotransmitter-gated ion-channel ligand-binding domain"/>
    <property type="match status" value="1"/>
</dbReference>
<dbReference type="InterPro" id="IPR036734">
    <property type="entry name" value="Neur_chan_lig-bd_sf"/>
</dbReference>
<evidence type="ECO:0000313" key="1">
    <source>
        <dbReference type="EMBL" id="CAD7224047.1"/>
    </source>
</evidence>
<dbReference type="OrthoDB" id="410315at2759"/>
<gene>
    <name evidence="1" type="ORF">CTOB1V02_LOCUS2017</name>
</gene>
<protein>
    <submittedName>
        <fullName evidence="1">Uncharacterized protein</fullName>
    </submittedName>
</protein>
<dbReference type="InterPro" id="IPR006201">
    <property type="entry name" value="Neur_channel"/>
</dbReference>
<name>A0A7R8W3G3_9CRUS</name>
<dbReference type="Pfam" id="PF02931">
    <property type="entry name" value="Neur_chan_LBD"/>
    <property type="match status" value="1"/>
</dbReference>
<dbReference type="PANTHER" id="PTHR18945">
    <property type="entry name" value="NEUROTRANSMITTER GATED ION CHANNEL"/>
    <property type="match status" value="1"/>
</dbReference>